<dbReference type="InterPro" id="IPR004252">
    <property type="entry name" value="Probable_transposase_24"/>
</dbReference>
<sequence>MVSRTGFNIMARSKRLRECEITSLRQDPRSNSTESEFDTESDSEPSSEPDSQSQSQIQEQANVGYDEIVEIVDEQGNVRTKRGVTRAKDVWSLPGGEKIVVSCNKFGQPVKKSGGILGGWLGTVARKANLCPIHYPTWKKMPNSFKINIINLTRSKFSIPSKECVNAWILKSVSRKWKGYKYELKAKYKVNDQTEQQIASTVPNEIMPQQWIDLVRIWFSEKSELYSRIGKMARANVKTPHTTGSMSFARKRQEFEDENHREPSRIQFFASTHKQKDGNYINDTSKRLVEKCMTEVAKRSVSSESPDAIFQLENEVFGKLIGKEQYGRVRGYGLGPSPTQVFGPQAQFRFMDNAEQNSVELQSQMKTMQNNYESKLAEMQQNYDTKLAEMQQDFQSQLNQVASMLQIFARSSNNLGGVASQFPDFARSSDSGNAGENPAPDIWFT</sequence>
<reference evidence="3" key="1">
    <citation type="journal article" date="2015" name="Nat. Genet.">
        <title>The pineapple genome and the evolution of CAM photosynthesis.</title>
        <authorList>
            <person name="Ming R."/>
            <person name="VanBuren R."/>
            <person name="Wai C.M."/>
            <person name="Tang H."/>
            <person name="Schatz M.C."/>
            <person name="Bowers J.E."/>
            <person name="Lyons E."/>
            <person name="Wang M.L."/>
            <person name="Chen J."/>
            <person name="Biggers E."/>
            <person name="Zhang J."/>
            <person name="Huang L."/>
            <person name="Zhang L."/>
            <person name="Miao W."/>
            <person name="Zhang J."/>
            <person name="Ye Z."/>
            <person name="Miao C."/>
            <person name="Lin Z."/>
            <person name="Wang H."/>
            <person name="Zhou H."/>
            <person name="Yim W.C."/>
            <person name="Priest H.D."/>
            <person name="Zheng C."/>
            <person name="Woodhouse M."/>
            <person name="Edger P.P."/>
            <person name="Guyot R."/>
            <person name="Guo H.B."/>
            <person name="Guo H."/>
            <person name="Zheng G."/>
            <person name="Singh R."/>
            <person name="Sharma A."/>
            <person name="Min X."/>
            <person name="Zheng Y."/>
            <person name="Lee H."/>
            <person name="Gurtowski J."/>
            <person name="Sedlazeck F.J."/>
            <person name="Harkess A."/>
            <person name="McKain M.R."/>
            <person name="Liao Z."/>
            <person name="Fang J."/>
            <person name="Liu J."/>
            <person name="Zhang X."/>
            <person name="Zhang Q."/>
            <person name="Hu W."/>
            <person name="Qin Y."/>
            <person name="Wang K."/>
            <person name="Chen L.Y."/>
            <person name="Shirley N."/>
            <person name="Lin Y.R."/>
            <person name="Liu L.Y."/>
            <person name="Hernandez A.G."/>
            <person name="Wright C.L."/>
            <person name="Bulone V."/>
            <person name="Tuskan G.A."/>
            <person name="Heath K."/>
            <person name="Zee F."/>
            <person name="Moore P.H."/>
            <person name="Sunkar R."/>
            <person name="Leebens-Mack J.H."/>
            <person name="Mockler T."/>
            <person name="Bennetzen J.L."/>
            <person name="Freeling M."/>
            <person name="Sankoff D."/>
            <person name="Paterson A.H."/>
            <person name="Zhu X."/>
            <person name="Yang X."/>
            <person name="Smith J.A."/>
            <person name="Cushman J.C."/>
            <person name="Paull R.E."/>
            <person name="Yu Q."/>
        </authorList>
    </citation>
    <scope>NUCLEOTIDE SEQUENCE [LARGE SCALE GENOMIC DNA]</scope>
    <source>
        <strain evidence="3">cv. F153</strain>
    </source>
</reference>
<reference evidence="4" key="2">
    <citation type="submission" date="2025-08" db="UniProtKB">
        <authorList>
            <consortium name="RefSeq"/>
        </authorList>
    </citation>
    <scope>IDENTIFICATION</scope>
    <source>
        <tissue evidence="4">Leaf</tissue>
    </source>
</reference>
<feature type="compositionally biased region" description="Acidic residues" evidence="2">
    <location>
        <begin position="35"/>
        <end position="47"/>
    </location>
</feature>
<accession>A0A6P5EY17</accession>
<gene>
    <name evidence="4" type="primary">LOC109708647</name>
</gene>
<dbReference type="PANTHER" id="PTHR33144">
    <property type="entry name" value="OS10G0409366 PROTEIN-RELATED"/>
    <property type="match status" value="1"/>
</dbReference>
<feature type="region of interest" description="Disordered" evidence="2">
    <location>
        <begin position="19"/>
        <end position="59"/>
    </location>
</feature>
<dbReference type="GeneID" id="109708647"/>
<keyword evidence="3" id="KW-1185">Reference proteome</keyword>
<feature type="region of interest" description="Disordered" evidence="2">
    <location>
        <begin position="426"/>
        <end position="445"/>
    </location>
</feature>
<organism evidence="3 4">
    <name type="scientific">Ananas comosus</name>
    <name type="common">Pineapple</name>
    <name type="synonym">Ananas ananas</name>
    <dbReference type="NCBI Taxonomy" id="4615"/>
    <lineage>
        <taxon>Eukaryota</taxon>
        <taxon>Viridiplantae</taxon>
        <taxon>Streptophyta</taxon>
        <taxon>Embryophyta</taxon>
        <taxon>Tracheophyta</taxon>
        <taxon>Spermatophyta</taxon>
        <taxon>Magnoliopsida</taxon>
        <taxon>Liliopsida</taxon>
        <taxon>Poales</taxon>
        <taxon>Bromeliaceae</taxon>
        <taxon>Bromelioideae</taxon>
        <taxon>Ananas</taxon>
    </lineage>
</organism>
<dbReference type="Pfam" id="PF03004">
    <property type="entry name" value="Transposase_24"/>
    <property type="match status" value="1"/>
</dbReference>
<evidence type="ECO:0000313" key="3">
    <source>
        <dbReference type="Proteomes" id="UP000515123"/>
    </source>
</evidence>
<dbReference type="OrthoDB" id="617512at2759"/>
<evidence type="ECO:0000256" key="2">
    <source>
        <dbReference type="SAM" id="MobiDB-lite"/>
    </source>
</evidence>
<dbReference type="AlphaFoldDB" id="A0A6P5EY17"/>
<dbReference type="RefSeq" id="XP_020086045.1">
    <property type="nucleotide sequence ID" value="XM_020230456.1"/>
</dbReference>
<keyword evidence="1" id="KW-0175">Coiled coil</keyword>
<evidence type="ECO:0000256" key="1">
    <source>
        <dbReference type="SAM" id="Coils"/>
    </source>
</evidence>
<protein>
    <submittedName>
        <fullName evidence="4">Uncharacterized protein LOC109708647 isoform X1</fullName>
    </submittedName>
</protein>
<feature type="compositionally biased region" description="Low complexity" evidence="2">
    <location>
        <begin position="48"/>
        <end position="59"/>
    </location>
</feature>
<proteinExistence type="predicted"/>
<name>A0A6P5EY17_ANACO</name>
<evidence type="ECO:0000313" key="4">
    <source>
        <dbReference type="RefSeq" id="XP_020086045.1"/>
    </source>
</evidence>
<dbReference type="Proteomes" id="UP000515123">
    <property type="component" value="Linkage group 4"/>
</dbReference>
<dbReference type="PANTHER" id="PTHR33144:SF52">
    <property type="match status" value="1"/>
</dbReference>
<feature type="coiled-coil region" evidence="1">
    <location>
        <begin position="351"/>
        <end position="389"/>
    </location>
</feature>